<dbReference type="Pfam" id="PF00082">
    <property type="entry name" value="Peptidase_S8"/>
    <property type="match status" value="1"/>
</dbReference>
<dbReference type="InterPro" id="IPR000209">
    <property type="entry name" value="Peptidase_S8/S53_dom"/>
</dbReference>
<keyword evidence="4 5" id="KW-0720">Serine protease</keyword>
<dbReference type="PROSITE" id="PS00137">
    <property type="entry name" value="SUBTILASE_HIS"/>
    <property type="match status" value="1"/>
</dbReference>
<evidence type="ECO:0000313" key="9">
    <source>
        <dbReference type="Proteomes" id="UP000664344"/>
    </source>
</evidence>
<sequence>MMLLSGCSGGSGGSDGSSSDAPPSPLSGVINIEANSRVDQDTMDRLGLEGARPAPGVQRLPESFVLGGYVSGEDGLYPADKRSCQELFYAADPVDTYTIPLAPGDTLMLQNFGSCLAGASLELQLDSGQAGTALVGGSVVLSGVAETRDYTVTVSNPSGAPARYILAKTASATSGNLSFTWPEYDFAENHAIVTLESEGGQSRAFAAGAGMTSRHLGGDSWLLTRPVMAAASPPGGGRKHETLSWIRDLRGQPGLAQVQPDYLFRTEATPIDEPFYPRQWHYGLINGPAAWQLVPDGGVGVRVAVLDTGLLRLGSGLWHPDLHDNVKAGADFVDGGLPVDPGNSIGGDVFHGTHVAGTIGAVVEGNGIGGVAFGSGIVPVRVLGEGGTGKASDLIEAINWVVEGAKADVVNMSLGGLPELTQLENALQRGVDRGVLFVAAAGNASSSVKSYPAASPRVLAVSAVDGAGNLAGYSNFGNWIDLAAPGGDASRDGNLDGASDVVWSASGELTSGGAQPGYRGLQGTSMASPHVAGVLALMKRVRPDLNHAYVLNALEDGALTGGVGERNNTLGYGVIDAAKAVAAAQDSFAQTILSASPAQISLSSEGLDTQRVELNVFGSGEISDIAISALPDWLAVTDKNLTTRPYSFTVALRNDLLEQGAVARGQVGVTYQVGGKASTLTVPAIGQLISDQEARDAGRHFVLLVNTEPDERGFYLAASQVVVEAEAGEYAFHFEFDDGEEPHRLSEVRPGDYYLVAGSDHDGDGLICQPGEACAEYPVAGLREIVTITDESSLSNIRMTTGFSRPTISTTTPETLPRPGFKGYRLLDVDVGGARNSNGAKAIQ</sequence>
<feature type="active site" description="Charge relay system" evidence="5">
    <location>
        <position position="307"/>
    </location>
</feature>
<proteinExistence type="inferred from homology"/>
<dbReference type="PIRSF" id="PIRSF037893">
    <property type="entry name" value="Subtilisin_rel_Maqu_2796"/>
    <property type="match status" value="1"/>
</dbReference>
<feature type="active site" description="Charge relay system" evidence="5">
    <location>
        <position position="525"/>
    </location>
</feature>
<protein>
    <submittedName>
        <fullName evidence="8">S8 family serine peptidase</fullName>
    </submittedName>
</protein>
<evidence type="ECO:0000256" key="4">
    <source>
        <dbReference type="ARBA" id="ARBA00022825"/>
    </source>
</evidence>
<dbReference type="PROSITE" id="PS00138">
    <property type="entry name" value="SUBTILASE_SER"/>
    <property type="match status" value="1"/>
</dbReference>
<evidence type="ECO:0000313" key="8">
    <source>
        <dbReference type="EMBL" id="MBN7771116.1"/>
    </source>
</evidence>
<evidence type="ECO:0000259" key="7">
    <source>
        <dbReference type="Pfam" id="PF00082"/>
    </source>
</evidence>
<dbReference type="SUPFAM" id="SSF52743">
    <property type="entry name" value="Subtilisin-like"/>
    <property type="match status" value="1"/>
</dbReference>
<dbReference type="PANTHER" id="PTHR43806">
    <property type="entry name" value="PEPTIDASE S8"/>
    <property type="match status" value="1"/>
</dbReference>
<keyword evidence="9" id="KW-1185">Reference proteome</keyword>
<dbReference type="InterPro" id="IPR023828">
    <property type="entry name" value="Peptidase_S8_Ser-AS"/>
</dbReference>
<comment type="caution">
    <text evidence="8">The sequence shown here is derived from an EMBL/GenBank/DDBJ whole genome shotgun (WGS) entry which is preliminary data.</text>
</comment>
<dbReference type="Gene3D" id="3.40.50.200">
    <property type="entry name" value="Peptidase S8/S53 domain"/>
    <property type="match status" value="1"/>
</dbReference>
<evidence type="ECO:0000256" key="3">
    <source>
        <dbReference type="ARBA" id="ARBA00022801"/>
    </source>
</evidence>
<evidence type="ECO:0000256" key="1">
    <source>
        <dbReference type="ARBA" id="ARBA00011073"/>
    </source>
</evidence>
<comment type="similarity">
    <text evidence="1 5">Belongs to the peptidase S8 family.</text>
</comment>
<accession>A0ABS3BHQ5</accession>
<gene>
    <name evidence="8" type="ORF">JYP53_14525</name>
</gene>
<dbReference type="InterPro" id="IPR015500">
    <property type="entry name" value="Peptidase_S8_subtilisin-rel"/>
</dbReference>
<dbReference type="InterPro" id="IPR022398">
    <property type="entry name" value="Peptidase_S8_His-AS"/>
</dbReference>
<dbReference type="Proteomes" id="UP000664344">
    <property type="component" value="Unassembled WGS sequence"/>
</dbReference>
<dbReference type="InterPro" id="IPR050131">
    <property type="entry name" value="Peptidase_S8_subtilisin-like"/>
</dbReference>
<feature type="domain" description="Peptidase S8/S53" evidence="7">
    <location>
        <begin position="299"/>
        <end position="573"/>
    </location>
</feature>
<evidence type="ECO:0000256" key="6">
    <source>
        <dbReference type="SAM" id="MobiDB-lite"/>
    </source>
</evidence>
<name>A0ABS3BHQ5_9GAMM</name>
<reference evidence="8 9" key="1">
    <citation type="submission" date="2021-02" db="EMBL/GenBank/DDBJ databases">
        <title>PHA producing bacteria isolated from coastal sediment in Guangdong, Shenzhen.</title>
        <authorList>
            <person name="Zheng W."/>
            <person name="Yu S."/>
            <person name="Huang Y."/>
        </authorList>
    </citation>
    <scope>NUCLEOTIDE SEQUENCE [LARGE SCALE GENOMIC DNA]</scope>
    <source>
        <strain evidence="8 9">TN21-5</strain>
    </source>
</reference>
<evidence type="ECO:0000256" key="2">
    <source>
        <dbReference type="ARBA" id="ARBA00022670"/>
    </source>
</evidence>
<dbReference type="InterPro" id="IPR036852">
    <property type="entry name" value="Peptidase_S8/S53_dom_sf"/>
</dbReference>
<keyword evidence="3 5" id="KW-0378">Hydrolase</keyword>
<dbReference type="EMBL" id="JAFKDB010000019">
    <property type="protein sequence ID" value="MBN7771116.1"/>
    <property type="molecule type" value="Genomic_DNA"/>
</dbReference>
<keyword evidence="2 5" id="KW-0645">Protease</keyword>
<dbReference type="PROSITE" id="PS51892">
    <property type="entry name" value="SUBTILASE"/>
    <property type="match status" value="1"/>
</dbReference>
<dbReference type="InterPro" id="IPR017309">
    <property type="entry name" value="Pept_S8A_subtilisin_proteobac"/>
</dbReference>
<feature type="active site" description="Charge relay system" evidence="5">
    <location>
        <position position="351"/>
    </location>
</feature>
<dbReference type="PRINTS" id="PR00723">
    <property type="entry name" value="SUBTILISIN"/>
</dbReference>
<feature type="region of interest" description="Disordered" evidence="6">
    <location>
        <begin position="1"/>
        <end position="30"/>
    </location>
</feature>
<evidence type="ECO:0000256" key="5">
    <source>
        <dbReference type="PROSITE-ProRule" id="PRU01240"/>
    </source>
</evidence>
<dbReference type="PANTHER" id="PTHR43806:SF11">
    <property type="entry name" value="CEREVISIN-RELATED"/>
    <property type="match status" value="1"/>
</dbReference>
<organism evidence="8 9">
    <name type="scientific">Marinobacter daepoensis</name>
    <dbReference type="NCBI Taxonomy" id="262077"/>
    <lineage>
        <taxon>Bacteria</taxon>
        <taxon>Pseudomonadati</taxon>
        <taxon>Pseudomonadota</taxon>
        <taxon>Gammaproteobacteria</taxon>
        <taxon>Pseudomonadales</taxon>
        <taxon>Marinobacteraceae</taxon>
        <taxon>Marinobacter</taxon>
    </lineage>
</organism>